<protein>
    <submittedName>
        <fullName evidence="1">Uncharacterized protein</fullName>
    </submittedName>
</protein>
<proteinExistence type="predicted"/>
<evidence type="ECO:0000313" key="1">
    <source>
        <dbReference type="EMBL" id="KAK9797365.1"/>
    </source>
</evidence>
<dbReference type="Proteomes" id="UP001465755">
    <property type="component" value="Unassembled WGS sequence"/>
</dbReference>
<evidence type="ECO:0000313" key="2">
    <source>
        <dbReference type="EMBL" id="KAK9807388.1"/>
    </source>
</evidence>
<dbReference type="EMBL" id="JALJOQ010000108">
    <property type="protein sequence ID" value="KAK9797365.1"/>
    <property type="molecule type" value="Genomic_DNA"/>
</dbReference>
<dbReference type="EMBL" id="JALJOQ010000031">
    <property type="protein sequence ID" value="KAK9807388.1"/>
    <property type="molecule type" value="Genomic_DNA"/>
</dbReference>
<gene>
    <name evidence="1" type="ORF">WJX73_004894</name>
    <name evidence="2" type="ORF">WJX73_010740</name>
</gene>
<accession>A0AAW1NWF9</accession>
<organism evidence="1 3">
    <name type="scientific">Symbiochloris irregularis</name>
    <dbReference type="NCBI Taxonomy" id="706552"/>
    <lineage>
        <taxon>Eukaryota</taxon>
        <taxon>Viridiplantae</taxon>
        <taxon>Chlorophyta</taxon>
        <taxon>core chlorophytes</taxon>
        <taxon>Trebouxiophyceae</taxon>
        <taxon>Trebouxiales</taxon>
        <taxon>Trebouxiaceae</taxon>
        <taxon>Symbiochloris</taxon>
    </lineage>
</organism>
<name>A0AAW1NWF9_9CHLO</name>
<sequence length="105" mass="11286">MACASAIVASIGYQCWVVVAHRISLPLPLFAIWDAGASAGHSAEASRMAWAFYKNIYASLPARAADVAGGILVYELATDPDVCRFLRGQGKEWQLCPGRAKSRLC</sequence>
<reference evidence="1 3" key="1">
    <citation type="journal article" date="2024" name="Nat. Commun.">
        <title>Phylogenomics reveals the evolutionary origins of lichenization in chlorophyte algae.</title>
        <authorList>
            <person name="Puginier C."/>
            <person name="Libourel C."/>
            <person name="Otte J."/>
            <person name="Skaloud P."/>
            <person name="Haon M."/>
            <person name="Grisel S."/>
            <person name="Petersen M."/>
            <person name="Berrin J.G."/>
            <person name="Delaux P.M."/>
            <person name="Dal Grande F."/>
            <person name="Keller J."/>
        </authorList>
    </citation>
    <scope>NUCLEOTIDE SEQUENCE [LARGE SCALE GENOMIC DNA]</scope>
    <source>
        <strain evidence="1 3">SAG 2036</strain>
    </source>
</reference>
<dbReference type="AlphaFoldDB" id="A0AAW1NWF9"/>
<comment type="caution">
    <text evidence="1">The sequence shown here is derived from an EMBL/GenBank/DDBJ whole genome shotgun (WGS) entry which is preliminary data.</text>
</comment>
<evidence type="ECO:0000313" key="3">
    <source>
        <dbReference type="Proteomes" id="UP001465755"/>
    </source>
</evidence>
<keyword evidence="3" id="KW-1185">Reference proteome</keyword>
<reference evidence="1" key="2">
    <citation type="submission" date="2024-04" db="EMBL/GenBank/DDBJ databases">
        <authorList>
            <person name="Dal Grande F."/>
            <person name="Keller J."/>
            <person name="Delaux P.-M."/>
        </authorList>
    </citation>
    <scope>NUCLEOTIDE SEQUENCE</scope>
    <source>
        <strain evidence="1">SAG 2036</strain>
    </source>
</reference>